<reference evidence="2" key="1">
    <citation type="submission" date="2023-11" db="EMBL/GenBank/DDBJ databases">
        <title>Genome assemblies of two species of porcelain crab, Petrolisthes cinctipes and Petrolisthes manimaculis (Anomura: Porcellanidae).</title>
        <authorList>
            <person name="Angst P."/>
        </authorList>
    </citation>
    <scope>NUCLEOTIDE SEQUENCE</scope>
    <source>
        <strain evidence="2">PB745_02</strain>
        <tissue evidence="2">Gill</tissue>
    </source>
</reference>
<evidence type="ECO:0000256" key="1">
    <source>
        <dbReference type="SAM" id="MobiDB-lite"/>
    </source>
</evidence>
<dbReference type="AlphaFoldDB" id="A0AAE1NVB8"/>
<name>A0AAE1NVB8_9EUCA</name>
<organism evidence="2 3">
    <name type="scientific">Petrolisthes manimaculis</name>
    <dbReference type="NCBI Taxonomy" id="1843537"/>
    <lineage>
        <taxon>Eukaryota</taxon>
        <taxon>Metazoa</taxon>
        <taxon>Ecdysozoa</taxon>
        <taxon>Arthropoda</taxon>
        <taxon>Crustacea</taxon>
        <taxon>Multicrustacea</taxon>
        <taxon>Malacostraca</taxon>
        <taxon>Eumalacostraca</taxon>
        <taxon>Eucarida</taxon>
        <taxon>Decapoda</taxon>
        <taxon>Pleocyemata</taxon>
        <taxon>Anomura</taxon>
        <taxon>Galatheoidea</taxon>
        <taxon>Porcellanidae</taxon>
        <taxon>Petrolisthes</taxon>
    </lineage>
</organism>
<dbReference type="EMBL" id="JAWZYT010003948">
    <property type="protein sequence ID" value="KAK4296022.1"/>
    <property type="molecule type" value="Genomic_DNA"/>
</dbReference>
<feature type="region of interest" description="Disordered" evidence="1">
    <location>
        <begin position="14"/>
        <end position="51"/>
    </location>
</feature>
<keyword evidence="3" id="KW-1185">Reference proteome</keyword>
<proteinExistence type="predicted"/>
<accession>A0AAE1NVB8</accession>
<evidence type="ECO:0000313" key="2">
    <source>
        <dbReference type="EMBL" id="KAK4296022.1"/>
    </source>
</evidence>
<sequence length="169" mass="18835">MLVRRKHLQITAAATAGEENRGYNRRKMRVTDGTTCQHPDTDEPSGGGHSDVSTRILLSLIQELEADMNNDEEKWSDEVGGMMAGGEGRKGGENVEGLVTRAVYMYTWAMGWGLSQRHPEAQTPALLHRRPLQPGLECVAQQQEVPQDVIVSNQNNNNNNNTFLLRLPR</sequence>
<comment type="caution">
    <text evidence="2">The sequence shown here is derived from an EMBL/GenBank/DDBJ whole genome shotgun (WGS) entry which is preliminary data.</text>
</comment>
<protein>
    <submittedName>
        <fullName evidence="2">Uncharacterized protein</fullName>
    </submittedName>
</protein>
<evidence type="ECO:0000313" key="3">
    <source>
        <dbReference type="Proteomes" id="UP001292094"/>
    </source>
</evidence>
<dbReference type="Proteomes" id="UP001292094">
    <property type="component" value="Unassembled WGS sequence"/>
</dbReference>
<gene>
    <name evidence="2" type="ORF">Pmani_031453</name>
</gene>